<dbReference type="AlphaFoldDB" id="A0AA42TVH3"/>
<keyword evidence="1" id="KW-1133">Transmembrane helix</keyword>
<comment type="caution">
    <text evidence="2">The sequence shown here is derived from an EMBL/GenBank/DDBJ whole genome shotgun (WGS) entry which is preliminary data.</text>
</comment>
<keyword evidence="1" id="KW-0812">Transmembrane</keyword>
<reference evidence="2" key="1">
    <citation type="submission" date="2022-09" db="EMBL/GenBank/DDBJ databases">
        <title>Intensive care unit water sources are persistently colonized with multi-drug resistant bacteria and are the site of extensive horizontal gene transfer of antibiotic resistance genes.</title>
        <authorList>
            <person name="Diorio-Toth L."/>
        </authorList>
    </citation>
    <scope>NUCLEOTIDE SEQUENCE</scope>
    <source>
        <strain evidence="2">GD03832</strain>
    </source>
</reference>
<keyword evidence="1" id="KW-0472">Membrane</keyword>
<evidence type="ECO:0000313" key="2">
    <source>
        <dbReference type="EMBL" id="MDH1336135.1"/>
    </source>
</evidence>
<name>A0AA42TVH3_9BURK</name>
<sequence length="50" mass="4990">MMLSKVTVTTPLNAAAADRHVRRIAVAYVLAGSGITAAGLGGLIAAIRGL</sequence>
<accession>A0AA42TVH3</accession>
<evidence type="ECO:0000256" key="1">
    <source>
        <dbReference type="SAM" id="Phobius"/>
    </source>
</evidence>
<dbReference type="EMBL" id="JAOCEK010000017">
    <property type="protein sequence ID" value="MDH1336135.1"/>
    <property type="molecule type" value="Genomic_DNA"/>
</dbReference>
<evidence type="ECO:0000313" key="3">
    <source>
        <dbReference type="Proteomes" id="UP001161065"/>
    </source>
</evidence>
<gene>
    <name evidence="2" type="ORF">N5D63_18490</name>
</gene>
<proteinExistence type="predicted"/>
<dbReference type="RefSeq" id="WP_280008794.1">
    <property type="nucleotide sequence ID" value="NZ_JAOCAU010000017.1"/>
</dbReference>
<organism evidence="2 3">
    <name type="scientific">Comamonas thiooxydans</name>
    <dbReference type="NCBI Taxonomy" id="363952"/>
    <lineage>
        <taxon>Bacteria</taxon>
        <taxon>Pseudomonadati</taxon>
        <taxon>Pseudomonadota</taxon>
        <taxon>Betaproteobacteria</taxon>
        <taxon>Burkholderiales</taxon>
        <taxon>Comamonadaceae</taxon>
        <taxon>Comamonas</taxon>
    </lineage>
</organism>
<protein>
    <submittedName>
        <fullName evidence="2">Uncharacterized protein</fullName>
    </submittedName>
</protein>
<feature type="transmembrane region" description="Helical" evidence="1">
    <location>
        <begin position="26"/>
        <end position="47"/>
    </location>
</feature>
<dbReference type="Proteomes" id="UP001161065">
    <property type="component" value="Unassembled WGS sequence"/>
</dbReference>